<sequence>MARRKRFSAFFYGTLLHPEILKRVIGNKGSRLKICPAVLLDHTRHKVKHADYPGILPYSKSKFMLGHDLEVEEVEDRSVHGSLVIGLSQADMNCLDVFEGDEYVREKVQVYSLGPIVRLADYEAPKRRIPGPTVEEKPDLTPSTPEPLPPNPSETLKPAIECETYIWASDPKELTEEPWSFRDFIQLNAWKWIPGESEGANDRQDYLEVDRRREMGGNIVRGPPQE</sequence>
<evidence type="ECO:0000313" key="2">
    <source>
        <dbReference type="Proteomes" id="UP000886501"/>
    </source>
</evidence>
<protein>
    <submittedName>
        <fullName evidence="1">Uncharacterized protein</fullName>
    </submittedName>
</protein>
<evidence type="ECO:0000313" key="1">
    <source>
        <dbReference type="EMBL" id="KAF9648825.1"/>
    </source>
</evidence>
<reference evidence="1" key="2">
    <citation type="journal article" date="2020" name="Nat. Commun.">
        <title>Large-scale genome sequencing of mycorrhizal fungi provides insights into the early evolution of symbiotic traits.</title>
        <authorList>
            <person name="Miyauchi S."/>
            <person name="Kiss E."/>
            <person name="Kuo A."/>
            <person name="Drula E."/>
            <person name="Kohler A."/>
            <person name="Sanchez-Garcia M."/>
            <person name="Morin E."/>
            <person name="Andreopoulos B."/>
            <person name="Barry K.W."/>
            <person name="Bonito G."/>
            <person name="Buee M."/>
            <person name="Carver A."/>
            <person name="Chen C."/>
            <person name="Cichocki N."/>
            <person name="Clum A."/>
            <person name="Culley D."/>
            <person name="Crous P.W."/>
            <person name="Fauchery L."/>
            <person name="Girlanda M."/>
            <person name="Hayes R.D."/>
            <person name="Keri Z."/>
            <person name="LaButti K."/>
            <person name="Lipzen A."/>
            <person name="Lombard V."/>
            <person name="Magnuson J."/>
            <person name="Maillard F."/>
            <person name="Murat C."/>
            <person name="Nolan M."/>
            <person name="Ohm R.A."/>
            <person name="Pangilinan J."/>
            <person name="Pereira M.F."/>
            <person name="Perotto S."/>
            <person name="Peter M."/>
            <person name="Pfister S."/>
            <person name="Riley R."/>
            <person name="Sitrit Y."/>
            <person name="Stielow J.B."/>
            <person name="Szollosi G."/>
            <person name="Zifcakova L."/>
            <person name="Stursova M."/>
            <person name="Spatafora J.W."/>
            <person name="Tedersoo L."/>
            <person name="Vaario L.M."/>
            <person name="Yamada A."/>
            <person name="Yan M."/>
            <person name="Wang P."/>
            <person name="Xu J."/>
            <person name="Bruns T."/>
            <person name="Baldrian P."/>
            <person name="Vilgalys R."/>
            <person name="Dunand C."/>
            <person name="Henrissat B."/>
            <person name="Grigoriev I.V."/>
            <person name="Hibbett D."/>
            <person name="Nagy L.G."/>
            <person name="Martin F.M."/>
        </authorList>
    </citation>
    <scope>NUCLEOTIDE SEQUENCE</scope>
    <source>
        <strain evidence="1">P2</strain>
    </source>
</reference>
<gene>
    <name evidence="1" type="ORF">BDM02DRAFT_2058431</name>
</gene>
<dbReference type="Proteomes" id="UP000886501">
    <property type="component" value="Unassembled WGS sequence"/>
</dbReference>
<reference evidence="1" key="1">
    <citation type="submission" date="2019-10" db="EMBL/GenBank/DDBJ databases">
        <authorList>
            <consortium name="DOE Joint Genome Institute"/>
            <person name="Kuo A."/>
            <person name="Miyauchi S."/>
            <person name="Kiss E."/>
            <person name="Drula E."/>
            <person name="Kohler A."/>
            <person name="Sanchez-Garcia M."/>
            <person name="Andreopoulos B."/>
            <person name="Barry K.W."/>
            <person name="Bonito G."/>
            <person name="Buee M."/>
            <person name="Carver A."/>
            <person name="Chen C."/>
            <person name="Cichocki N."/>
            <person name="Clum A."/>
            <person name="Culley D."/>
            <person name="Crous P.W."/>
            <person name="Fauchery L."/>
            <person name="Girlanda M."/>
            <person name="Hayes R."/>
            <person name="Keri Z."/>
            <person name="Labutti K."/>
            <person name="Lipzen A."/>
            <person name="Lombard V."/>
            <person name="Magnuson J."/>
            <person name="Maillard F."/>
            <person name="Morin E."/>
            <person name="Murat C."/>
            <person name="Nolan M."/>
            <person name="Ohm R."/>
            <person name="Pangilinan J."/>
            <person name="Pereira M."/>
            <person name="Perotto S."/>
            <person name="Peter M."/>
            <person name="Riley R."/>
            <person name="Sitrit Y."/>
            <person name="Stielow B."/>
            <person name="Szollosi G."/>
            <person name="Zifcakova L."/>
            <person name="Stursova M."/>
            <person name="Spatafora J.W."/>
            <person name="Tedersoo L."/>
            <person name="Vaario L.-M."/>
            <person name="Yamada A."/>
            <person name="Yan M."/>
            <person name="Wang P."/>
            <person name="Xu J."/>
            <person name="Bruns T."/>
            <person name="Baldrian P."/>
            <person name="Vilgalys R."/>
            <person name="Henrissat B."/>
            <person name="Grigoriev I.V."/>
            <person name="Hibbett D."/>
            <person name="Nagy L.G."/>
            <person name="Martin F.M."/>
        </authorList>
    </citation>
    <scope>NUCLEOTIDE SEQUENCE</scope>
    <source>
        <strain evidence="1">P2</strain>
    </source>
</reference>
<proteinExistence type="predicted"/>
<accession>A0ACB6ZHB8</accession>
<name>A0ACB6ZHB8_THEGA</name>
<comment type="caution">
    <text evidence="1">The sequence shown here is derived from an EMBL/GenBank/DDBJ whole genome shotgun (WGS) entry which is preliminary data.</text>
</comment>
<keyword evidence="2" id="KW-1185">Reference proteome</keyword>
<dbReference type="EMBL" id="MU118007">
    <property type="protein sequence ID" value="KAF9648825.1"/>
    <property type="molecule type" value="Genomic_DNA"/>
</dbReference>
<organism evidence="1 2">
    <name type="scientific">Thelephora ganbajun</name>
    <name type="common">Ganba fungus</name>
    <dbReference type="NCBI Taxonomy" id="370292"/>
    <lineage>
        <taxon>Eukaryota</taxon>
        <taxon>Fungi</taxon>
        <taxon>Dikarya</taxon>
        <taxon>Basidiomycota</taxon>
        <taxon>Agaricomycotina</taxon>
        <taxon>Agaricomycetes</taxon>
        <taxon>Thelephorales</taxon>
        <taxon>Thelephoraceae</taxon>
        <taxon>Thelephora</taxon>
    </lineage>
</organism>